<dbReference type="InterPro" id="IPR004408">
    <property type="entry name" value="Biotin_CoA_COase_ligase"/>
</dbReference>
<keyword evidence="4" id="KW-1185">Reference proteome</keyword>
<reference evidence="3 4" key="1">
    <citation type="submission" date="2023-09" db="EMBL/GenBank/DDBJ databases">
        <title>Novel taxa isolated from Blanes Bay.</title>
        <authorList>
            <person name="Rey-Velasco X."/>
            <person name="Lucena T."/>
        </authorList>
    </citation>
    <scope>NUCLEOTIDE SEQUENCE [LARGE SCALE GENOMIC DNA]</scope>
    <source>
        <strain evidence="3 4">S356</strain>
    </source>
</reference>
<dbReference type="EC" id="6.3.4.15" evidence="3"/>
<feature type="domain" description="BPL/LPL catalytic" evidence="2">
    <location>
        <begin position="1"/>
        <end position="177"/>
    </location>
</feature>
<accession>A0ABU3LGM5</accession>
<keyword evidence="1 3" id="KW-0436">Ligase</keyword>
<comment type="caution">
    <text evidence="3">The sequence shown here is derived from an EMBL/GenBank/DDBJ whole genome shotgun (WGS) entry which is preliminary data.</text>
</comment>
<dbReference type="InterPro" id="IPR045864">
    <property type="entry name" value="aa-tRNA-synth_II/BPL/LPL"/>
</dbReference>
<dbReference type="NCBIfam" id="TIGR00121">
    <property type="entry name" value="birA_ligase"/>
    <property type="match status" value="1"/>
</dbReference>
<dbReference type="Proteomes" id="UP001257277">
    <property type="component" value="Unassembled WGS sequence"/>
</dbReference>
<dbReference type="CDD" id="cd16442">
    <property type="entry name" value="BPL"/>
    <property type="match status" value="1"/>
</dbReference>
<evidence type="ECO:0000259" key="2">
    <source>
        <dbReference type="PROSITE" id="PS51733"/>
    </source>
</evidence>
<dbReference type="RefSeq" id="WP_349242105.1">
    <property type="nucleotide sequence ID" value="NZ_JAVTTO010000004.1"/>
</dbReference>
<dbReference type="EMBL" id="JAVTTO010000004">
    <property type="protein sequence ID" value="MDT7832852.1"/>
    <property type="molecule type" value="Genomic_DNA"/>
</dbReference>
<dbReference type="PANTHER" id="PTHR12835:SF5">
    <property type="entry name" value="BIOTIN--PROTEIN LIGASE"/>
    <property type="match status" value="1"/>
</dbReference>
<evidence type="ECO:0000313" key="3">
    <source>
        <dbReference type="EMBL" id="MDT7832852.1"/>
    </source>
</evidence>
<proteinExistence type="predicted"/>
<dbReference type="GO" id="GO:0004077">
    <property type="term" value="F:biotin--[biotin carboxyl-carrier protein] ligase activity"/>
    <property type="evidence" value="ECO:0007669"/>
    <property type="project" value="UniProtKB-EC"/>
</dbReference>
<dbReference type="InterPro" id="IPR004143">
    <property type="entry name" value="BPL_LPL_catalytic"/>
</dbReference>
<gene>
    <name evidence="3" type="ORF">RQM59_10710</name>
</gene>
<sequence length="244" mass="27822">MKIIKLSAIDSTNSFLKELERKNDQENYTTVVANAQTKGRGQMHTKWASEPYKNLTFSTLINLKKLKTSHSAYLSFAISLAIFDILQEYDIPNLKIKWPNDILSGNQKICGILIENTISKHRIINSIAGIGLNVNQERFDNNLHATSMIHFLKKETSLDALLQDIVKNIKCYIQYIELEKFAALKALYLQNLYKVDIPTAFKDLNGHIFMGIIKDVTDQGTIILELEDESLKEFDLKEISLARA</sequence>
<evidence type="ECO:0000313" key="4">
    <source>
        <dbReference type="Proteomes" id="UP001257277"/>
    </source>
</evidence>
<name>A0ABU3LGM5_9FLAO</name>
<dbReference type="PANTHER" id="PTHR12835">
    <property type="entry name" value="BIOTIN PROTEIN LIGASE"/>
    <property type="match status" value="1"/>
</dbReference>
<dbReference type="Gene3D" id="3.30.930.10">
    <property type="entry name" value="Bira Bifunctional Protein, Domain 2"/>
    <property type="match status" value="1"/>
</dbReference>
<dbReference type="Pfam" id="PF03099">
    <property type="entry name" value="BPL_LplA_LipB"/>
    <property type="match status" value="1"/>
</dbReference>
<dbReference type="PROSITE" id="PS51733">
    <property type="entry name" value="BPL_LPL_CATALYTIC"/>
    <property type="match status" value="1"/>
</dbReference>
<organism evidence="3 4">
    <name type="scientific">Asprobacillus argus</name>
    <dbReference type="NCBI Taxonomy" id="3076534"/>
    <lineage>
        <taxon>Bacteria</taxon>
        <taxon>Pseudomonadati</taxon>
        <taxon>Bacteroidota</taxon>
        <taxon>Flavobacteriia</taxon>
        <taxon>Flavobacteriales</taxon>
        <taxon>Flavobacteriaceae</taxon>
        <taxon>Asprobacillus</taxon>
    </lineage>
</organism>
<protein>
    <submittedName>
        <fullName evidence="3">Biotin--[acetyl-CoA-carboxylase] ligase</fullName>
        <ecNumber evidence="3">6.3.4.15</ecNumber>
    </submittedName>
</protein>
<dbReference type="SUPFAM" id="SSF55681">
    <property type="entry name" value="Class II aaRS and biotin synthetases"/>
    <property type="match status" value="1"/>
</dbReference>
<evidence type="ECO:0000256" key="1">
    <source>
        <dbReference type="ARBA" id="ARBA00022598"/>
    </source>
</evidence>